<dbReference type="RefSeq" id="WP_220134325.1">
    <property type="nucleotide sequence ID" value="NZ_BAABAM010000011.1"/>
</dbReference>
<name>A0A7W0HU65_9ACTN</name>
<dbReference type="CDD" id="cd05289">
    <property type="entry name" value="MDR_like_2"/>
    <property type="match status" value="1"/>
</dbReference>
<dbReference type="Pfam" id="PF08240">
    <property type="entry name" value="ADH_N"/>
    <property type="match status" value="1"/>
</dbReference>
<reference evidence="2 3" key="1">
    <citation type="submission" date="2020-07" db="EMBL/GenBank/DDBJ databases">
        <title>Genomic Encyclopedia of Type Strains, Phase IV (KMG-IV): sequencing the most valuable type-strain genomes for metagenomic binning, comparative biology and taxonomic classification.</title>
        <authorList>
            <person name="Goeker M."/>
        </authorList>
    </citation>
    <scope>NUCLEOTIDE SEQUENCE [LARGE SCALE GENOMIC DNA]</scope>
    <source>
        <strain evidence="2 3">DSM 45533</strain>
    </source>
</reference>
<dbReference type="EMBL" id="JACDUR010000007">
    <property type="protein sequence ID" value="MBA2895765.1"/>
    <property type="molecule type" value="Genomic_DNA"/>
</dbReference>
<evidence type="ECO:0000313" key="2">
    <source>
        <dbReference type="EMBL" id="MBA2895765.1"/>
    </source>
</evidence>
<dbReference type="AlphaFoldDB" id="A0A7W0HU65"/>
<gene>
    <name evidence="2" type="ORF">HNR30_007151</name>
</gene>
<comment type="caution">
    <text evidence="2">The sequence shown here is derived from an EMBL/GenBank/DDBJ whole genome shotgun (WGS) entry which is preliminary data.</text>
</comment>
<dbReference type="PANTHER" id="PTHR44013:SF1">
    <property type="entry name" value="ZINC-TYPE ALCOHOL DEHYDROGENASE-LIKE PROTEIN C16A3.02C"/>
    <property type="match status" value="1"/>
</dbReference>
<sequence length="294" mass="29582">MMKAARFHEYGGADVIRVERVPVPEPGAGEVLVRIAATSFNPSDTALRAGRLREVLPLALPYVPGWDVAGTVVTAAGRWKAGDRVMGRTDAGGAAAEFAAVPASVLVGVTGFAELAAAAAVPVAGLTAWQAVFEHGKVAAGQRVLINGAGGGVGGFAVQLAKLAGATVIATASPRSAATVAGLGADEVIDYTRSPLPEGMDVVINLAPVGPEQASVLATLVRPGGAGVSVAAPIRGFFSFTARNDPGQVAEMDALAAAGTLLVDVTETVPLEGLADLHRRSEAGLTRGKILVAV</sequence>
<dbReference type="Pfam" id="PF13602">
    <property type="entry name" value="ADH_zinc_N_2"/>
    <property type="match status" value="1"/>
</dbReference>
<evidence type="ECO:0000313" key="3">
    <source>
        <dbReference type="Proteomes" id="UP000530928"/>
    </source>
</evidence>
<dbReference type="PROSITE" id="PS01162">
    <property type="entry name" value="QOR_ZETA_CRYSTAL"/>
    <property type="match status" value="1"/>
</dbReference>
<keyword evidence="3" id="KW-1185">Reference proteome</keyword>
<protein>
    <submittedName>
        <fullName evidence="2">NADPH:quinone reductase-like Zn-dependent oxidoreductase</fullName>
    </submittedName>
</protein>
<dbReference type="InterPro" id="IPR002364">
    <property type="entry name" value="Quin_OxRdtase/zeta-crystal_CS"/>
</dbReference>
<evidence type="ECO:0000259" key="1">
    <source>
        <dbReference type="SMART" id="SM00829"/>
    </source>
</evidence>
<feature type="domain" description="Enoyl reductase (ER)" evidence="1">
    <location>
        <begin position="11"/>
        <end position="292"/>
    </location>
</feature>
<dbReference type="SUPFAM" id="SSF50129">
    <property type="entry name" value="GroES-like"/>
    <property type="match status" value="1"/>
</dbReference>
<dbReference type="InterPro" id="IPR020843">
    <property type="entry name" value="ER"/>
</dbReference>
<dbReference type="GO" id="GO:0016491">
    <property type="term" value="F:oxidoreductase activity"/>
    <property type="evidence" value="ECO:0007669"/>
    <property type="project" value="InterPro"/>
</dbReference>
<dbReference type="GO" id="GO:0008270">
    <property type="term" value="F:zinc ion binding"/>
    <property type="evidence" value="ECO:0007669"/>
    <property type="project" value="InterPro"/>
</dbReference>
<dbReference type="SUPFAM" id="SSF51735">
    <property type="entry name" value="NAD(P)-binding Rossmann-fold domains"/>
    <property type="match status" value="1"/>
</dbReference>
<dbReference type="PANTHER" id="PTHR44013">
    <property type="entry name" value="ZINC-TYPE ALCOHOL DEHYDROGENASE-LIKE PROTEIN C16A3.02C"/>
    <property type="match status" value="1"/>
</dbReference>
<dbReference type="InterPro" id="IPR036291">
    <property type="entry name" value="NAD(P)-bd_dom_sf"/>
</dbReference>
<accession>A0A7W0HU65</accession>
<dbReference type="Proteomes" id="UP000530928">
    <property type="component" value="Unassembled WGS sequence"/>
</dbReference>
<dbReference type="InterPro" id="IPR052733">
    <property type="entry name" value="Chloroplast_QOR"/>
</dbReference>
<proteinExistence type="predicted"/>
<dbReference type="Gene3D" id="3.90.180.10">
    <property type="entry name" value="Medium-chain alcohol dehydrogenases, catalytic domain"/>
    <property type="match status" value="1"/>
</dbReference>
<dbReference type="InterPro" id="IPR013154">
    <property type="entry name" value="ADH-like_N"/>
</dbReference>
<dbReference type="Gene3D" id="3.40.50.720">
    <property type="entry name" value="NAD(P)-binding Rossmann-like Domain"/>
    <property type="match status" value="1"/>
</dbReference>
<dbReference type="SMART" id="SM00829">
    <property type="entry name" value="PKS_ER"/>
    <property type="match status" value="1"/>
</dbReference>
<dbReference type="InterPro" id="IPR011032">
    <property type="entry name" value="GroES-like_sf"/>
</dbReference>
<organism evidence="2 3">
    <name type="scientific">Nonomuraea soli</name>
    <dbReference type="NCBI Taxonomy" id="1032476"/>
    <lineage>
        <taxon>Bacteria</taxon>
        <taxon>Bacillati</taxon>
        <taxon>Actinomycetota</taxon>
        <taxon>Actinomycetes</taxon>
        <taxon>Streptosporangiales</taxon>
        <taxon>Streptosporangiaceae</taxon>
        <taxon>Nonomuraea</taxon>
    </lineage>
</organism>